<dbReference type="InterPro" id="IPR009926">
    <property type="entry name" value="T3SS_YcgR_PilZN"/>
</dbReference>
<evidence type="ECO:0000259" key="4">
    <source>
        <dbReference type="Pfam" id="PF07238"/>
    </source>
</evidence>
<keyword evidence="7" id="KW-1185">Reference proteome</keyword>
<evidence type="ECO:0000256" key="2">
    <source>
        <dbReference type="ARBA" id="ARBA00022741"/>
    </source>
</evidence>
<dbReference type="InterPro" id="IPR009875">
    <property type="entry name" value="PilZ_domain"/>
</dbReference>
<proteinExistence type="predicted"/>
<feature type="domain" description="Type III secretion system flagellar brake protein YcgR PilZN" evidence="5">
    <location>
        <begin position="103"/>
        <end position="185"/>
    </location>
</feature>
<dbReference type="Proteomes" id="UP001501353">
    <property type="component" value="Unassembled WGS sequence"/>
</dbReference>
<evidence type="ECO:0008006" key="8">
    <source>
        <dbReference type="Google" id="ProtNLM"/>
    </source>
</evidence>
<evidence type="ECO:0000256" key="1">
    <source>
        <dbReference type="ARBA" id="ARBA00022636"/>
    </source>
</evidence>
<dbReference type="InterPro" id="IPR012349">
    <property type="entry name" value="Split_barrel_FMN-bd"/>
</dbReference>
<dbReference type="SUPFAM" id="SSF141371">
    <property type="entry name" value="PilZ domain-like"/>
    <property type="match status" value="2"/>
</dbReference>
<keyword evidence="2" id="KW-0547">Nucleotide-binding</keyword>
<dbReference type="Gene3D" id="2.40.10.220">
    <property type="entry name" value="predicted glycosyltransferase like domains"/>
    <property type="match status" value="1"/>
</dbReference>
<keyword evidence="1" id="KW-0973">c-di-GMP</keyword>
<dbReference type="EMBL" id="BAAAZE010000005">
    <property type="protein sequence ID" value="GAA4014981.1"/>
    <property type="molecule type" value="Genomic_DNA"/>
</dbReference>
<protein>
    <recommendedName>
        <fullName evidence="8">PilZ domain-containing protein</fullName>
    </recommendedName>
</protein>
<gene>
    <name evidence="6" type="ORF">GCM10022212_07030</name>
</gene>
<accession>A0ABP7SQK4</accession>
<dbReference type="Pfam" id="PF12945">
    <property type="entry name" value="PilZNR"/>
    <property type="match status" value="1"/>
</dbReference>
<organism evidence="6 7">
    <name type="scientific">Actimicrobium antarcticum</name>
    <dbReference type="NCBI Taxonomy" id="1051899"/>
    <lineage>
        <taxon>Bacteria</taxon>
        <taxon>Pseudomonadati</taxon>
        <taxon>Pseudomonadota</taxon>
        <taxon>Betaproteobacteria</taxon>
        <taxon>Burkholderiales</taxon>
        <taxon>Oxalobacteraceae</taxon>
        <taxon>Actimicrobium</taxon>
    </lineage>
</organism>
<comment type="caution">
    <text evidence="6">The sequence shown here is derived from an EMBL/GenBank/DDBJ whole genome shotgun (WGS) entry which is preliminary data.</text>
</comment>
<dbReference type="Pfam" id="PF07238">
    <property type="entry name" value="PilZ"/>
    <property type="match status" value="1"/>
</dbReference>
<sequence>MSESVSLVPVRVSEISVGKALQRAIYDYHGKLLLASGCVIESVSQMAGVLENGYYHDADWDAPAKAPAAEQNIARLVDVTAAPKPEAAEREIAVNMQDVRWHIGETMILQMQDKPSVRYTVKLIGFVKGKTVYVTAPMMDGKFELIRDGQTFVVRAFSGKKAYAFIAAAVKSVHTPHPYLHLSFPKQLRCTVVRQTARVSVRLISAISLGVPERNAAGTITDLSMGGASVIAKEALGERGEGGRMKMKVHVADQDCFLNLQTVLRSISPADTGDGFRHGFEFVDVAIQDRLILSAYVHQALVETDN</sequence>
<dbReference type="Gene3D" id="2.30.110.10">
    <property type="entry name" value="Electron Transport, Fmn-binding Protein, Chain A"/>
    <property type="match status" value="1"/>
</dbReference>
<feature type="domain" description="PilZ" evidence="4">
    <location>
        <begin position="194"/>
        <end position="298"/>
    </location>
</feature>
<evidence type="ECO:0000313" key="6">
    <source>
        <dbReference type="EMBL" id="GAA4014981.1"/>
    </source>
</evidence>
<reference evidence="7" key="1">
    <citation type="journal article" date="2019" name="Int. J. Syst. Evol. Microbiol.">
        <title>The Global Catalogue of Microorganisms (GCM) 10K type strain sequencing project: providing services to taxonomists for standard genome sequencing and annotation.</title>
        <authorList>
            <consortium name="The Broad Institute Genomics Platform"/>
            <consortium name="The Broad Institute Genome Sequencing Center for Infectious Disease"/>
            <person name="Wu L."/>
            <person name="Ma J."/>
        </authorList>
    </citation>
    <scope>NUCLEOTIDE SEQUENCE [LARGE SCALE GENOMIC DNA]</scope>
    <source>
        <strain evidence="7">JCM 16673</strain>
    </source>
</reference>
<evidence type="ECO:0000313" key="7">
    <source>
        <dbReference type="Proteomes" id="UP001501353"/>
    </source>
</evidence>
<evidence type="ECO:0000256" key="3">
    <source>
        <dbReference type="ARBA" id="ARBA00023143"/>
    </source>
</evidence>
<dbReference type="RefSeq" id="WP_344761847.1">
    <property type="nucleotide sequence ID" value="NZ_BAAAZE010000005.1"/>
</dbReference>
<evidence type="ECO:0000259" key="5">
    <source>
        <dbReference type="Pfam" id="PF12945"/>
    </source>
</evidence>
<name>A0ABP7SQK4_9BURK</name>
<keyword evidence="3" id="KW-0975">Bacterial flagellum</keyword>